<proteinExistence type="predicted"/>
<dbReference type="EMBL" id="HBUF01163942">
    <property type="protein sequence ID" value="CAG6650790.1"/>
    <property type="molecule type" value="Transcribed_RNA"/>
</dbReference>
<dbReference type="EMBL" id="HBUF01193152">
    <property type="protein sequence ID" value="CAG6659015.1"/>
    <property type="molecule type" value="Transcribed_RNA"/>
</dbReference>
<name>A0A8D9DMG2_9HEMI</name>
<accession>A0A8D9DMG2</accession>
<dbReference type="AlphaFoldDB" id="A0A8D9DMG2"/>
<sequence>MSVAWMFSSQETIPPLPVVYSTGTSCERGSYSEEPGQSGHRGPSIQKLCASYYPHGTFYTTDQYTRGIQGGCYTRHWSTTATSNDSGSQTCGTTVHHGPTSAPETLAL</sequence>
<evidence type="ECO:0000313" key="2">
    <source>
        <dbReference type="EMBL" id="CAG6725157.1"/>
    </source>
</evidence>
<organism evidence="2">
    <name type="scientific">Cacopsylla melanoneura</name>
    <dbReference type="NCBI Taxonomy" id="428564"/>
    <lineage>
        <taxon>Eukaryota</taxon>
        <taxon>Metazoa</taxon>
        <taxon>Ecdysozoa</taxon>
        <taxon>Arthropoda</taxon>
        <taxon>Hexapoda</taxon>
        <taxon>Insecta</taxon>
        <taxon>Pterygota</taxon>
        <taxon>Neoptera</taxon>
        <taxon>Paraneoptera</taxon>
        <taxon>Hemiptera</taxon>
        <taxon>Sternorrhyncha</taxon>
        <taxon>Psylloidea</taxon>
        <taxon>Psyllidae</taxon>
        <taxon>Psyllinae</taxon>
        <taxon>Cacopsylla</taxon>
    </lineage>
</organism>
<evidence type="ECO:0000256" key="1">
    <source>
        <dbReference type="SAM" id="MobiDB-lite"/>
    </source>
</evidence>
<feature type="compositionally biased region" description="Polar residues" evidence="1">
    <location>
        <begin position="81"/>
        <end position="93"/>
    </location>
</feature>
<dbReference type="EMBL" id="HBUF01662659">
    <property type="protein sequence ID" value="CAG6789000.1"/>
    <property type="molecule type" value="Transcribed_RNA"/>
</dbReference>
<dbReference type="EMBL" id="HBUF01369037">
    <property type="protein sequence ID" value="CAG6725157.1"/>
    <property type="molecule type" value="Transcribed_RNA"/>
</dbReference>
<feature type="region of interest" description="Disordered" evidence="1">
    <location>
        <begin position="81"/>
        <end position="108"/>
    </location>
</feature>
<reference evidence="2" key="1">
    <citation type="submission" date="2021-05" db="EMBL/GenBank/DDBJ databases">
        <authorList>
            <person name="Alioto T."/>
            <person name="Alioto T."/>
            <person name="Gomez Garrido J."/>
        </authorList>
    </citation>
    <scope>NUCLEOTIDE SEQUENCE</scope>
</reference>
<protein>
    <submittedName>
        <fullName evidence="2">Uncharacterized protein</fullName>
    </submittedName>
</protein>